<feature type="domain" description="Aldehyde dehydrogenase" evidence="5">
    <location>
        <begin position="20"/>
        <end position="271"/>
    </location>
</feature>
<dbReference type="Gene3D" id="3.40.605.10">
    <property type="entry name" value="Aldehyde Dehydrogenase, Chain A, domain 1"/>
    <property type="match status" value="1"/>
</dbReference>
<name>A0A9W9RXS3_9EURO</name>
<reference evidence="6" key="2">
    <citation type="journal article" date="2023" name="IMA Fungus">
        <title>Comparative genomic study of the Penicillium genus elucidates a diverse pangenome and 15 lateral gene transfer events.</title>
        <authorList>
            <person name="Petersen C."/>
            <person name="Sorensen T."/>
            <person name="Nielsen M.R."/>
            <person name="Sondergaard T.E."/>
            <person name="Sorensen J.L."/>
            <person name="Fitzpatrick D.A."/>
            <person name="Frisvad J.C."/>
            <person name="Nielsen K.L."/>
        </authorList>
    </citation>
    <scope>NUCLEOTIDE SEQUENCE</scope>
    <source>
        <strain evidence="6">IBT 29864</strain>
    </source>
</reference>
<evidence type="ECO:0000313" key="7">
    <source>
        <dbReference type="Proteomes" id="UP001147782"/>
    </source>
</evidence>
<keyword evidence="7" id="KW-1185">Reference proteome</keyword>
<evidence type="ECO:0000313" key="6">
    <source>
        <dbReference type="EMBL" id="KAJ5368151.1"/>
    </source>
</evidence>
<organism evidence="6 7">
    <name type="scientific">Penicillium cataractarum</name>
    <dbReference type="NCBI Taxonomy" id="2100454"/>
    <lineage>
        <taxon>Eukaryota</taxon>
        <taxon>Fungi</taxon>
        <taxon>Dikarya</taxon>
        <taxon>Ascomycota</taxon>
        <taxon>Pezizomycotina</taxon>
        <taxon>Eurotiomycetes</taxon>
        <taxon>Eurotiomycetidae</taxon>
        <taxon>Eurotiales</taxon>
        <taxon>Aspergillaceae</taxon>
        <taxon>Penicillium</taxon>
    </lineage>
</organism>
<evidence type="ECO:0000256" key="2">
    <source>
        <dbReference type="ARBA" id="ARBA00023002"/>
    </source>
</evidence>
<comment type="caution">
    <text evidence="6">The sequence shown here is derived from an EMBL/GenBank/DDBJ whole genome shotgun (WGS) entry which is preliminary data.</text>
</comment>
<dbReference type="Proteomes" id="UP001147782">
    <property type="component" value="Unassembled WGS sequence"/>
</dbReference>
<accession>A0A9W9RXS3</accession>
<dbReference type="InterPro" id="IPR016163">
    <property type="entry name" value="Ald_DH_C"/>
</dbReference>
<dbReference type="OrthoDB" id="310895at2759"/>
<dbReference type="Pfam" id="PF00171">
    <property type="entry name" value="Aldedh"/>
    <property type="match status" value="2"/>
</dbReference>
<dbReference type="GO" id="GO:0004029">
    <property type="term" value="F:aldehyde dehydrogenase (NAD+) activity"/>
    <property type="evidence" value="ECO:0007669"/>
    <property type="project" value="UniProtKB-EC"/>
</dbReference>
<comment type="catalytic activity">
    <reaction evidence="4">
        <text>an aldehyde + NAD(+) + H2O = a carboxylate + NADH + 2 H(+)</text>
        <dbReference type="Rhea" id="RHEA:16185"/>
        <dbReference type="ChEBI" id="CHEBI:15377"/>
        <dbReference type="ChEBI" id="CHEBI:15378"/>
        <dbReference type="ChEBI" id="CHEBI:17478"/>
        <dbReference type="ChEBI" id="CHEBI:29067"/>
        <dbReference type="ChEBI" id="CHEBI:57540"/>
        <dbReference type="ChEBI" id="CHEBI:57945"/>
        <dbReference type="EC" id="1.2.1.3"/>
    </reaction>
</comment>
<gene>
    <name evidence="6" type="ORF">N7496_007911</name>
</gene>
<sequence>MSKLSFDRDHNVINGALEGAEKQYHSINPFTEEKLWDAPVASAQDLDEVVEAANVAFQTWQHSTLDDRRSRMKQFASELFFKNSDWTDIISETGQPKELAEREVESACEWLTGIASIDIPEYTTYEDDNVKVTTKYFPLGVVGAIVSWNFPIFLVLGKVASSLICGNTVIVKPSPYTPYSIPKVTELAQSFFPPGVVEALGGDENLGPWMTKHPGIAKISFTGSAATGKRVMEAAASTLKRVTLELSGGNDAAIICADVDIDDVAQRVMEDVKCASQRKESLCTVPKPGTGYLSPVQNKIQFDKVRSIFEDCRAQNYKFAIGGEQDLSQTKPGFQMSPAVVVRPPDESRLVQEEPFGPIDDEENVIHRANNTDQGLGATLWYRDPAMAERISMRLDAGSVWVNRGAFPLPTALFGGCADISFCEAVEVSTQKSNWKLYL</sequence>
<evidence type="ECO:0000256" key="1">
    <source>
        <dbReference type="ARBA" id="ARBA00009986"/>
    </source>
</evidence>
<dbReference type="FunFam" id="3.40.605.10:FF:000007">
    <property type="entry name" value="NAD/NADP-dependent betaine aldehyde dehydrogenase"/>
    <property type="match status" value="1"/>
</dbReference>
<dbReference type="GeneID" id="81440009"/>
<dbReference type="PANTHER" id="PTHR11699">
    <property type="entry name" value="ALDEHYDE DEHYDROGENASE-RELATED"/>
    <property type="match status" value="1"/>
</dbReference>
<dbReference type="InterPro" id="IPR016161">
    <property type="entry name" value="Ald_DH/histidinol_DH"/>
</dbReference>
<feature type="domain" description="Aldehyde dehydrogenase" evidence="5">
    <location>
        <begin position="293"/>
        <end position="417"/>
    </location>
</feature>
<reference evidence="6" key="1">
    <citation type="submission" date="2022-11" db="EMBL/GenBank/DDBJ databases">
        <authorList>
            <person name="Petersen C."/>
        </authorList>
    </citation>
    <scope>NUCLEOTIDE SEQUENCE</scope>
    <source>
        <strain evidence="6">IBT 29864</strain>
    </source>
</reference>
<evidence type="ECO:0000256" key="4">
    <source>
        <dbReference type="ARBA" id="ARBA00049194"/>
    </source>
</evidence>
<dbReference type="RefSeq" id="XP_056552893.1">
    <property type="nucleotide sequence ID" value="XM_056700830.1"/>
</dbReference>
<keyword evidence="2" id="KW-0560">Oxidoreductase</keyword>
<dbReference type="Gene3D" id="3.40.309.10">
    <property type="entry name" value="Aldehyde Dehydrogenase, Chain A, domain 2"/>
    <property type="match status" value="2"/>
</dbReference>
<protein>
    <recommendedName>
        <fullName evidence="3">aldehyde dehydrogenase (NAD(+))</fullName>
        <ecNumber evidence="3">1.2.1.3</ecNumber>
    </recommendedName>
</protein>
<comment type="similarity">
    <text evidence="1">Belongs to the aldehyde dehydrogenase family.</text>
</comment>
<dbReference type="AlphaFoldDB" id="A0A9W9RXS3"/>
<dbReference type="EC" id="1.2.1.3" evidence="3"/>
<dbReference type="EMBL" id="JAPZBS010000007">
    <property type="protein sequence ID" value="KAJ5368151.1"/>
    <property type="molecule type" value="Genomic_DNA"/>
</dbReference>
<proteinExistence type="inferred from homology"/>
<evidence type="ECO:0000256" key="3">
    <source>
        <dbReference type="ARBA" id="ARBA00024226"/>
    </source>
</evidence>
<evidence type="ECO:0000259" key="5">
    <source>
        <dbReference type="Pfam" id="PF00171"/>
    </source>
</evidence>
<dbReference type="InterPro" id="IPR015590">
    <property type="entry name" value="Aldehyde_DH_dom"/>
</dbReference>
<dbReference type="InterPro" id="IPR016162">
    <property type="entry name" value="Ald_DH_N"/>
</dbReference>
<dbReference type="SUPFAM" id="SSF53720">
    <property type="entry name" value="ALDH-like"/>
    <property type="match status" value="1"/>
</dbReference>